<comment type="caution">
    <text evidence="2">The sequence shown here is derived from an EMBL/GenBank/DDBJ whole genome shotgun (WGS) entry which is preliminary data.</text>
</comment>
<evidence type="ECO:0000313" key="3">
    <source>
        <dbReference type="Proteomes" id="UP001565242"/>
    </source>
</evidence>
<protein>
    <submittedName>
        <fullName evidence="2">Uncharacterized protein</fullName>
    </submittedName>
</protein>
<dbReference type="Proteomes" id="UP001565242">
    <property type="component" value="Unassembled WGS sequence"/>
</dbReference>
<feature type="signal peptide" evidence="1">
    <location>
        <begin position="1"/>
        <end position="27"/>
    </location>
</feature>
<accession>A0ABV4DA24</accession>
<dbReference type="EMBL" id="JBCLSQ010000010">
    <property type="protein sequence ID" value="MEY8537894.1"/>
    <property type="molecule type" value="Genomic_DNA"/>
</dbReference>
<feature type="chain" id="PRO_5045886705" evidence="1">
    <location>
        <begin position="28"/>
        <end position="224"/>
    </location>
</feature>
<keyword evidence="3" id="KW-1185">Reference proteome</keyword>
<evidence type="ECO:0000313" key="2">
    <source>
        <dbReference type="EMBL" id="MEY8537894.1"/>
    </source>
</evidence>
<gene>
    <name evidence="2" type="ORF">AALM99_05490</name>
</gene>
<name>A0ABV4DA24_9LACT</name>
<dbReference type="RefSeq" id="WP_251423691.1">
    <property type="nucleotide sequence ID" value="NZ_BAAFQO010000004.1"/>
</dbReference>
<evidence type="ECO:0000256" key="1">
    <source>
        <dbReference type="SAM" id="SignalP"/>
    </source>
</evidence>
<reference evidence="2 3" key="1">
    <citation type="submission" date="2024-03" db="EMBL/GenBank/DDBJ databases">
        <title>Mouse gut bacterial collection (mGBC) of GemPharmatech.</title>
        <authorList>
            <person name="He Y."/>
            <person name="Dong L."/>
            <person name="Wu D."/>
            <person name="Gao X."/>
            <person name="Lin Z."/>
        </authorList>
    </citation>
    <scope>NUCLEOTIDE SEQUENCE [LARGE SCALE GENOMIC DNA]</scope>
    <source>
        <strain evidence="2 3">20-218</strain>
    </source>
</reference>
<sequence length="224" mass="23975">MLKQLMLSFAVLLGVLCLSGAPNPAFADVSSQSAIAQNLDENEQLTGSFVSKYDNAIELDNNKFVLDESLLPENTTQDEIIKLKAIIKESNSFLNQQFKKVSKENIVKTDNSVVFAESAAVAQQEAGGVQNQSRIKFKEGSNYSHTYWWGKRVGVSRSKIRQVSGVITSSAGVVAGVLYFIPHAYAKAAAGAIGAAAGALGYPMSKFPGGIVFNTTPNYSGSQI</sequence>
<keyword evidence="1" id="KW-0732">Signal</keyword>
<organism evidence="2 3">
    <name type="scientific">Lactococcus muris</name>
    <dbReference type="NCBI Taxonomy" id="2941330"/>
    <lineage>
        <taxon>Bacteria</taxon>
        <taxon>Bacillati</taxon>
        <taxon>Bacillota</taxon>
        <taxon>Bacilli</taxon>
        <taxon>Lactobacillales</taxon>
        <taxon>Streptococcaceae</taxon>
        <taxon>Lactococcus</taxon>
    </lineage>
</organism>
<proteinExistence type="predicted"/>